<reference evidence="1 2" key="1">
    <citation type="submission" date="2018-08" db="EMBL/GenBank/DDBJ databases">
        <title>Lactobacillus suantsai sp. nov., isolated from traditional fermented suan-tsai in Taiwan.</title>
        <authorList>
            <person name="Huang C.-H."/>
        </authorList>
    </citation>
    <scope>NUCLEOTIDE SEQUENCE [LARGE SCALE GENOMIC DNA]</scope>
    <source>
        <strain evidence="1 2">BCRC 12945</strain>
    </source>
</reference>
<comment type="caution">
    <text evidence="1">The sequence shown here is derived from an EMBL/GenBank/DDBJ whole genome shotgun (WGS) entry which is preliminary data.</text>
</comment>
<evidence type="ECO:0000313" key="1">
    <source>
        <dbReference type="EMBL" id="RXI78940.1"/>
    </source>
</evidence>
<dbReference type="Proteomes" id="UP000290602">
    <property type="component" value="Unassembled WGS sequence"/>
</dbReference>
<gene>
    <name evidence="1" type="ORF">DXH47_05365</name>
</gene>
<evidence type="ECO:0000313" key="2">
    <source>
        <dbReference type="Proteomes" id="UP000290602"/>
    </source>
</evidence>
<dbReference type="RefSeq" id="WP_129032279.1">
    <property type="nucleotide sequence ID" value="NZ_CP059603.1"/>
</dbReference>
<keyword evidence="2" id="KW-1185">Reference proteome</keyword>
<protein>
    <submittedName>
        <fullName evidence="1">Uncharacterized protein</fullName>
    </submittedName>
</protein>
<organism evidence="1 2">
    <name type="scientific">Levilactobacillus suantsaii</name>
    <dbReference type="NCBI Taxonomy" id="2292255"/>
    <lineage>
        <taxon>Bacteria</taxon>
        <taxon>Bacillati</taxon>
        <taxon>Bacillota</taxon>
        <taxon>Bacilli</taxon>
        <taxon>Lactobacillales</taxon>
        <taxon>Lactobacillaceae</taxon>
        <taxon>Levilactobacillus</taxon>
    </lineage>
</organism>
<dbReference type="EMBL" id="QXIL01000007">
    <property type="protein sequence ID" value="RXI78940.1"/>
    <property type="molecule type" value="Genomic_DNA"/>
</dbReference>
<dbReference type="OrthoDB" id="2300155at2"/>
<dbReference type="AlphaFoldDB" id="A0A4Q0VKX7"/>
<accession>A0A4Q0VKX7</accession>
<proteinExistence type="predicted"/>
<name>A0A4Q0VKX7_9LACO</name>
<sequence>MAINATALSYHLRHQLGIGDKQTFKDVAVRTLKATPVDQPAYSTVMHDDFADLTAANLFKGTSAQEKRTQLFRTTSDGYVEYYDTGTSQRNDTDLPQGKPVSQKILRTSQAHGVVTMAYRHHLKGLKDTPTTVKGAAGYQLTLQKQKQTTTIGYGVYANYRVGGQSFYAYQGQTTGSPVTAKKLSAKALAKQVKTSPKMTYYRTTKKVRVRAPFDAYVSGTLKKTITLPKGTVVAGQVVSQRQRGKTVKSMQVVTNRLSTKRLAPGYKKGLWAGQDAATTKHYQSFARVKRPAYMPKNGSAGDLYLGSSTKPITAGKLAKRSVVITTDGYVEVHHNDPAGRKTEYRAKPKTSVKIKRTTIKGHTRYLYLAKKLSGFKTKKVHYHGKAQYRLALFNPQKTYAVNFDPDGDEDGSTPEDFGFLVFGGQSVYTPYELD</sequence>